<gene>
    <name evidence="1" type="ORF">L6452_20928</name>
</gene>
<evidence type="ECO:0000313" key="2">
    <source>
        <dbReference type="Proteomes" id="UP001055879"/>
    </source>
</evidence>
<comment type="caution">
    <text evidence="1">The sequence shown here is derived from an EMBL/GenBank/DDBJ whole genome shotgun (WGS) entry which is preliminary data.</text>
</comment>
<proteinExistence type="predicted"/>
<protein>
    <submittedName>
        <fullName evidence="1">Uncharacterized protein</fullName>
    </submittedName>
</protein>
<organism evidence="1 2">
    <name type="scientific">Arctium lappa</name>
    <name type="common">Greater burdock</name>
    <name type="synonym">Lappa major</name>
    <dbReference type="NCBI Taxonomy" id="4217"/>
    <lineage>
        <taxon>Eukaryota</taxon>
        <taxon>Viridiplantae</taxon>
        <taxon>Streptophyta</taxon>
        <taxon>Embryophyta</taxon>
        <taxon>Tracheophyta</taxon>
        <taxon>Spermatophyta</taxon>
        <taxon>Magnoliopsida</taxon>
        <taxon>eudicotyledons</taxon>
        <taxon>Gunneridae</taxon>
        <taxon>Pentapetalae</taxon>
        <taxon>asterids</taxon>
        <taxon>campanulids</taxon>
        <taxon>Asterales</taxon>
        <taxon>Asteraceae</taxon>
        <taxon>Carduoideae</taxon>
        <taxon>Cardueae</taxon>
        <taxon>Arctiinae</taxon>
        <taxon>Arctium</taxon>
    </lineage>
</organism>
<keyword evidence="2" id="KW-1185">Reference proteome</keyword>
<accession>A0ACB9BCQ9</accession>
<evidence type="ECO:0000313" key="1">
    <source>
        <dbReference type="EMBL" id="KAI3720021.1"/>
    </source>
</evidence>
<reference evidence="2" key="1">
    <citation type="journal article" date="2022" name="Mol. Ecol. Resour.">
        <title>The genomes of chicory, endive, great burdock and yacon provide insights into Asteraceae palaeo-polyploidization history and plant inulin production.</title>
        <authorList>
            <person name="Fan W."/>
            <person name="Wang S."/>
            <person name="Wang H."/>
            <person name="Wang A."/>
            <person name="Jiang F."/>
            <person name="Liu H."/>
            <person name="Zhao H."/>
            <person name="Xu D."/>
            <person name="Zhang Y."/>
        </authorList>
    </citation>
    <scope>NUCLEOTIDE SEQUENCE [LARGE SCALE GENOMIC DNA]</scope>
    <source>
        <strain evidence="2">cv. Niubang</strain>
    </source>
</reference>
<dbReference type="Proteomes" id="UP001055879">
    <property type="component" value="Linkage Group LG06"/>
</dbReference>
<dbReference type="EMBL" id="CM042052">
    <property type="protein sequence ID" value="KAI3720021.1"/>
    <property type="molecule type" value="Genomic_DNA"/>
</dbReference>
<reference evidence="1 2" key="2">
    <citation type="journal article" date="2022" name="Mol. Ecol. Resour.">
        <title>The genomes of chicory, endive, great burdock and yacon provide insights into Asteraceae paleo-polyploidization history and plant inulin production.</title>
        <authorList>
            <person name="Fan W."/>
            <person name="Wang S."/>
            <person name="Wang H."/>
            <person name="Wang A."/>
            <person name="Jiang F."/>
            <person name="Liu H."/>
            <person name="Zhao H."/>
            <person name="Xu D."/>
            <person name="Zhang Y."/>
        </authorList>
    </citation>
    <scope>NUCLEOTIDE SEQUENCE [LARGE SCALE GENOMIC DNA]</scope>
    <source>
        <strain evidence="2">cv. Niubang</strain>
    </source>
</reference>
<name>A0ACB9BCQ9_ARCLA</name>
<sequence length="89" mass="10579">MRMRWCWFRFSMERRGIYYGQVDYRRRMGDDGLGGSRPRGRMVIGGWIIGHRMRTTERRWSWLQMADSLVFEWMRSLVVEGAVTGVDGG</sequence>